<proteinExistence type="predicted"/>
<dbReference type="AlphaFoldDB" id="A0A0S7ERT7"/>
<reference evidence="1" key="1">
    <citation type="submission" date="2014-12" db="EMBL/GenBank/DDBJ databases">
        <title>Parallel Evolution in Life History Adaptation Evident in the Tissue-Specific Poeciliopsis prolifica transcriptome.</title>
        <authorList>
            <person name="Jue N.K."/>
            <person name="Foley R.J."/>
            <person name="Obergfell C."/>
            <person name="Reznick D.N."/>
            <person name="O'Neill R.J."/>
            <person name="O'Neill M.J."/>
        </authorList>
    </citation>
    <scope>NUCLEOTIDE SEQUENCE</scope>
</reference>
<protein>
    <submittedName>
        <fullName evidence="1">PPUP8441</fullName>
    </submittedName>
</protein>
<dbReference type="EMBL" id="GBYX01475885">
    <property type="protein sequence ID" value="JAO05792.1"/>
    <property type="molecule type" value="Transcribed_RNA"/>
</dbReference>
<feature type="non-terminal residue" evidence="1">
    <location>
        <position position="1"/>
    </location>
</feature>
<sequence length="119" mass="12588">YLARVFITDCFNRLLTLTGRKYRAIQQPNGRNFPEPGLISGAGSEPADLSAASGLAGGLEVWPEVGPLQAPGIGLAPSFFSMSPEQFSQMRSGQLSAPGPRSARLGSVSLRVSALRFPL</sequence>
<organism evidence="1">
    <name type="scientific">Poeciliopsis prolifica</name>
    <name type="common">blackstripe livebearer</name>
    <dbReference type="NCBI Taxonomy" id="188132"/>
    <lineage>
        <taxon>Eukaryota</taxon>
        <taxon>Metazoa</taxon>
        <taxon>Chordata</taxon>
        <taxon>Craniata</taxon>
        <taxon>Vertebrata</taxon>
        <taxon>Euteleostomi</taxon>
        <taxon>Actinopterygii</taxon>
        <taxon>Neopterygii</taxon>
        <taxon>Teleostei</taxon>
        <taxon>Neoteleostei</taxon>
        <taxon>Acanthomorphata</taxon>
        <taxon>Ovalentaria</taxon>
        <taxon>Atherinomorphae</taxon>
        <taxon>Cyprinodontiformes</taxon>
        <taxon>Poeciliidae</taxon>
        <taxon>Poeciliinae</taxon>
        <taxon>Poeciliopsis</taxon>
    </lineage>
</organism>
<name>A0A0S7ERT7_9TELE</name>
<feature type="non-terminal residue" evidence="1">
    <location>
        <position position="119"/>
    </location>
</feature>
<accession>A0A0S7ERT7</accession>
<evidence type="ECO:0000313" key="1">
    <source>
        <dbReference type="EMBL" id="JAO05792.1"/>
    </source>
</evidence>
<gene>
    <name evidence="1" type="primary">PPUP8441</name>
</gene>